<feature type="region of interest" description="Disordered" evidence="1">
    <location>
        <begin position="154"/>
        <end position="187"/>
    </location>
</feature>
<name>E2AN75_CAMFO</name>
<proteinExistence type="predicted"/>
<evidence type="ECO:0000256" key="1">
    <source>
        <dbReference type="SAM" id="MobiDB-lite"/>
    </source>
</evidence>
<dbReference type="InParanoid" id="E2AN75"/>
<protein>
    <submittedName>
        <fullName evidence="2">Uncharacterized protein</fullName>
    </submittedName>
</protein>
<evidence type="ECO:0000313" key="2">
    <source>
        <dbReference type="EMBL" id="EFN65117.1"/>
    </source>
</evidence>
<dbReference type="EMBL" id="GL441103">
    <property type="protein sequence ID" value="EFN65117.1"/>
    <property type="molecule type" value="Genomic_DNA"/>
</dbReference>
<keyword evidence="3" id="KW-1185">Reference proteome</keyword>
<organism evidence="3">
    <name type="scientific">Camponotus floridanus</name>
    <name type="common">Florida carpenter ant</name>
    <dbReference type="NCBI Taxonomy" id="104421"/>
    <lineage>
        <taxon>Eukaryota</taxon>
        <taxon>Metazoa</taxon>
        <taxon>Ecdysozoa</taxon>
        <taxon>Arthropoda</taxon>
        <taxon>Hexapoda</taxon>
        <taxon>Insecta</taxon>
        <taxon>Pterygota</taxon>
        <taxon>Neoptera</taxon>
        <taxon>Endopterygota</taxon>
        <taxon>Hymenoptera</taxon>
        <taxon>Apocrita</taxon>
        <taxon>Aculeata</taxon>
        <taxon>Formicoidea</taxon>
        <taxon>Formicidae</taxon>
        <taxon>Formicinae</taxon>
        <taxon>Camponotus</taxon>
    </lineage>
</organism>
<evidence type="ECO:0000313" key="3">
    <source>
        <dbReference type="Proteomes" id="UP000000311"/>
    </source>
</evidence>
<accession>E2AN75</accession>
<dbReference type="Proteomes" id="UP000000311">
    <property type="component" value="Unassembled WGS sequence"/>
</dbReference>
<sequence>MVKNERFECNEALMSTVKVSTLMKAVKGCATTSTSIQMAIISKNDQFSSLIPSTVSPNQLQIHYGSNSTSPTYHQISFVAEQTTKGLARDRKAAVYTGVRLFRAQTFLTKPKSSFRPGYVAKASIWDFRRSRSLPSTVLPRLFSVVSCGLVTAPGMNPAERHEKEEMKENENERTNEPNSVSGPEERACCSRRRTVTVIRPWAILSANSSRIYAGARA</sequence>
<feature type="compositionally biased region" description="Basic and acidic residues" evidence="1">
    <location>
        <begin position="159"/>
        <end position="176"/>
    </location>
</feature>
<reference evidence="2 3" key="1">
    <citation type="journal article" date="2010" name="Science">
        <title>Genomic comparison of the ants Camponotus floridanus and Harpegnathos saltator.</title>
        <authorList>
            <person name="Bonasio R."/>
            <person name="Zhang G."/>
            <person name="Ye C."/>
            <person name="Mutti N.S."/>
            <person name="Fang X."/>
            <person name="Qin N."/>
            <person name="Donahue G."/>
            <person name="Yang P."/>
            <person name="Li Q."/>
            <person name="Li C."/>
            <person name="Zhang P."/>
            <person name="Huang Z."/>
            <person name="Berger S.L."/>
            <person name="Reinberg D."/>
            <person name="Wang J."/>
            <person name="Liebig J."/>
        </authorList>
    </citation>
    <scope>NUCLEOTIDE SEQUENCE [LARGE SCALE GENOMIC DNA]</scope>
    <source>
        <strain evidence="3">C129</strain>
    </source>
</reference>
<dbReference type="AlphaFoldDB" id="E2AN75"/>
<gene>
    <name evidence="2" type="ORF">EAG_00926</name>
</gene>